<dbReference type="InterPro" id="IPR013783">
    <property type="entry name" value="Ig-like_fold"/>
</dbReference>
<keyword evidence="2" id="KW-1003">Cell membrane</keyword>
<dbReference type="AlphaFoldDB" id="G1TBE6"/>
<dbReference type="FunFam" id="2.60.40.10:FF:000370">
    <property type="entry name" value="CMRF35-like molecule 1"/>
    <property type="match status" value="1"/>
</dbReference>
<evidence type="ECO:0000259" key="15">
    <source>
        <dbReference type="Pfam" id="PF07686"/>
    </source>
</evidence>
<evidence type="ECO:0000256" key="1">
    <source>
        <dbReference type="ARBA" id="ARBA00004251"/>
    </source>
</evidence>
<dbReference type="FunCoup" id="G1TBE6">
    <property type="interactions" value="375"/>
</dbReference>
<keyword evidence="7 13" id="KW-0472">Membrane</keyword>
<organism evidence="16 17">
    <name type="scientific">Oryctolagus cuniculus</name>
    <name type="common">Rabbit</name>
    <dbReference type="NCBI Taxonomy" id="9986"/>
    <lineage>
        <taxon>Eukaryota</taxon>
        <taxon>Metazoa</taxon>
        <taxon>Chordata</taxon>
        <taxon>Craniata</taxon>
        <taxon>Vertebrata</taxon>
        <taxon>Euteleostomi</taxon>
        <taxon>Mammalia</taxon>
        <taxon>Eutheria</taxon>
        <taxon>Euarchontoglires</taxon>
        <taxon>Glires</taxon>
        <taxon>Lagomorpha</taxon>
        <taxon>Leporidae</taxon>
        <taxon>Oryctolagus</taxon>
    </lineage>
</organism>
<dbReference type="InterPro" id="IPR036179">
    <property type="entry name" value="Ig-like_dom_sf"/>
</dbReference>
<keyword evidence="6 13" id="KW-1133">Transmembrane helix</keyword>
<dbReference type="PaxDb" id="9986-ENSOCUP00000014039"/>
<evidence type="ECO:0000256" key="11">
    <source>
        <dbReference type="ARBA" id="ARBA00043958"/>
    </source>
</evidence>
<evidence type="ECO:0000256" key="3">
    <source>
        <dbReference type="ARBA" id="ARBA00022692"/>
    </source>
</evidence>
<evidence type="ECO:0000256" key="4">
    <source>
        <dbReference type="ARBA" id="ARBA00022729"/>
    </source>
</evidence>
<evidence type="ECO:0000256" key="5">
    <source>
        <dbReference type="ARBA" id="ARBA00022859"/>
    </source>
</evidence>
<evidence type="ECO:0000256" key="8">
    <source>
        <dbReference type="ARBA" id="ARBA00023157"/>
    </source>
</evidence>
<evidence type="ECO:0000256" key="10">
    <source>
        <dbReference type="ARBA" id="ARBA00023319"/>
    </source>
</evidence>
<gene>
    <name evidence="16" type="primary">CD300LF</name>
</gene>
<evidence type="ECO:0000313" key="16">
    <source>
        <dbReference type="Ensembl" id="ENSOCUP00000014039.3"/>
    </source>
</evidence>
<dbReference type="Proteomes" id="UP000001811">
    <property type="component" value="Unplaced"/>
</dbReference>
<sequence>MQLLLIPLLFCLSGSSVAEEQISSLTTVSGPEQGLLSVKCHYAPGWQLYKKYWCQGKAWSNCKILVITDGSEREAKNGRVAIRDDQSSRVFTVTVQQLRQDDAGIYWCGIERIWADPGFRIAVTVGPASTTASTTAPRTFTATTATFTAPATQEKTEGSPTVSSHHLGARPKMKLSTLLPLLFAVLLLLLVVASLLAWRMMKRQDHAAGTRPEQTLQSLESDLCYVNLTLPQTGSSPGSSQRKAPRRSASAQAGQEEVEYVTMAPVPRGEISYASLSLGILDQEPTYSNASHFISHGAGRGHEESTEYSIIRKP</sequence>
<accession>G1TBE6</accession>
<feature type="transmembrane region" description="Helical" evidence="13">
    <location>
        <begin position="178"/>
        <end position="198"/>
    </location>
</feature>
<evidence type="ECO:0000256" key="12">
    <source>
        <dbReference type="SAM" id="MobiDB-lite"/>
    </source>
</evidence>
<comment type="subcellular location">
    <subcellularLocation>
        <location evidence="1">Cell membrane</location>
        <topology evidence="1">Single-pass type I membrane protein</topology>
    </subcellularLocation>
</comment>
<dbReference type="InterPro" id="IPR050671">
    <property type="entry name" value="CD300_family_receptors"/>
</dbReference>
<keyword evidence="5" id="KW-0391">Immunity</keyword>
<dbReference type="GO" id="GO:0097001">
    <property type="term" value="F:ceramide binding"/>
    <property type="evidence" value="ECO:0007669"/>
    <property type="project" value="Ensembl"/>
</dbReference>
<comment type="similarity">
    <text evidence="11">Belongs to the CD300 family.</text>
</comment>
<dbReference type="GeneTree" id="ENSGT00940000154332"/>
<dbReference type="PANTHER" id="PTHR11860">
    <property type="entry name" value="POLYMERIC-IMMUNOGLOBULIN RECEPTOR"/>
    <property type="match status" value="1"/>
</dbReference>
<feature type="chain" id="PRO_5003423184" evidence="14">
    <location>
        <begin position="19"/>
        <end position="314"/>
    </location>
</feature>
<dbReference type="PANTHER" id="PTHR11860:SF101">
    <property type="entry name" value="CMRF35-LIKE MOLECULE 1"/>
    <property type="match status" value="1"/>
</dbReference>
<dbReference type="CTD" id="146722"/>
<reference evidence="16 17" key="1">
    <citation type="journal article" date="2011" name="Nature">
        <title>A high-resolution map of human evolutionary constraint using 29 mammals.</title>
        <authorList>
            <person name="Lindblad-Toh K."/>
            <person name="Garber M."/>
            <person name="Zuk O."/>
            <person name="Lin M.F."/>
            <person name="Parker B.J."/>
            <person name="Washietl S."/>
            <person name="Kheradpour P."/>
            <person name="Ernst J."/>
            <person name="Jordan G."/>
            <person name="Mauceli E."/>
            <person name="Ward L.D."/>
            <person name="Lowe C.B."/>
            <person name="Holloway A.K."/>
            <person name="Clamp M."/>
            <person name="Gnerre S."/>
            <person name="Alfoldi J."/>
            <person name="Beal K."/>
            <person name="Chang J."/>
            <person name="Clawson H."/>
            <person name="Cuff J."/>
            <person name="Di Palma F."/>
            <person name="Fitzgerald S."/>
            <person name="Flicek P."/>
            <person name="Guttman M."/>
            <person name="Hubisz M.J."/>
            <person name="Jaffe D.B."/>
            <person name="Jungreis I."/>
            <person name="Kent W.J."/>
            <person name="Kostka D."/>
            <person name="Lara M."/>
            <person name="Martins A.L."/>
            <person name="Massingham T."/>
            <person name="Moltke I."/>
            <person name="Raney B.J."/>
            <person name="Rasmussen M.D."/>
            <person name="Robinson J."/>
            <person name="Stark A."/>
            <person name="Vilella A.J."/>
            <person name="Wen J."/>
            <person name="Xie X."/>
            <person name="Zody M.C."/>
            <person name="Baldwin J."/>
            <person name="Bloom T."/>
            <person name="Chin C.W."/>
            <person name="Heiman D."/>
            <person name="Nicol R."/>
            <person name="Nusbaum C."/>
            <person name="Young S."/>
            <person name="Wilkinson J."/>
            <person name="Worley K.C."/>
            <person name="Kovar C.L."/>
            <person name="Muzny D.M."/>
            <person name="Gibbs R.A."/>
            <person name="Cree A."/>
            <person name="Dihn H.H."/>
            <person name="Fowler G."/>
            <person name="Jhangiani S."/>
            <person name="Joshi V."/>
            <person name="Lee S."/>
            <person name="Lewis L.R."/>
            <person name="Nazareth L.V."/>
            <person name="Okwuonu G."/>
            <person name="Santibanez J."/>
            <person name="Warren W.C."/>
            <person name="Mardis E.R."/>
            <person name="Weinstock G.M."/>
            <person name="Wilson R.K."/>
            <person name="Delehaunty K."/>
            <person name="Dooling D."/>
            <person name="Fronik C."/>
            <person name="Fulton L."/>
            <person name="Fulton B."/>
            <person name="Graves T."/>
            <person name="Minx P."/>
            <person name="Sodergren E."/>
            <person name="Birney E."/>
            <person name="Margulies E.H."/>
            <person name="Herrero J."/>
            <person name="Green E.D."/>
            <person name="Haussler D."/>
            <person name="Siepel A."/>
            <person name="Goldman N."/>
            <person name="Pollard K.S."/>
            <person name="Pedersen J.S."/>
            <person name="Lander E.S."/>
            <person name="Kellis M."/>
        </authorList>
    </citation>
    <scope>NUCLEOTIDE SEQUENCE [LARGE SCALE GENOMIC DNA]</scope>
    <source>
        <strain evidence="17">Thorbecke</strain>
    </source>
</reference>
<dbReference type="Bgee" id="ENSOCUG00000016337">
    <property type="expression patterns" value="Expressed in blood and 9 other cell types or tissues"/>
</dbReference>
<dbReference type="CDD" id="cd05716">
    <property type="entry name" value="IgV_pIgR_like"/>
    <property type="match status" value="1"/>
</dbReference>
<reference evidence="16" key="3">
    <citation type="submission" date="2025-09" db="UniProtKB">
        <authorList>
            <consortium name="Ensembl"/>
        </authorList>
    </citation>
    <scope>IDENTIFICATION</scope>
    <source>
        <strain evidence="16">Thorbecke</strain>
    </source>
</reference>
<dbReference type="eggNOG" id="ENOG502S7MA">
    <property type="taxonomic scope" value="Eukaryota"/>
</dbReference>
<feature type="signal peptide" evidence="14">
    <location>
        <begin position="1"/>
        <end position="18"/>
    </location>
</feature>
<keyword evidence="10" id="KW-0393">Immunoglobulin domain</keyword>
<evidence type="ECO:0000256" key="6">
    <source>
        <dbReference type="ARBA" id="ARBA00022989"/>
    </source>
</evidence>
<dbReference type="SMR" id="G1TBE6"/>
<dbReference type="GO" id="GO:0035666">
    <property type="term" value="P:TRIF-dependent toll-like receptor signaling pathway"/>
    <property type="evidence" value="ECO:0007669"/>
    <property type="project" value="Ensembl"/>
</dbReference>
<dbReference type="OMA" id="RSHEEPT"/>
<dbReference type="GO" id="GO:0005886">
    <property type="term" value="C:plasma membrane"/>
    <property type="evidence" value="ECO:0007669"/>
    <property type="project" value="UniProtKB-SubCell"/>
</dbReference>
<keyword evidence="17" id="KW-1185">Reference proteome</keyword>
<dbReference type="InParanoid" id="G1TBE6"/>
<dbReference type="InterPro" id="IPR013106">
    <property type="entry name" value="Ig_V-set"/>
</dbReference>
<keyword evidence="8" id="KW-1015">Disulfide bond</keyword>
<evidence type="ECO:0000256" key="13">
    <source>
        <dbReference type="SAM" id="Phobius"/>
    </source>
</evidence>
<dbReference type="GeneID" id="138846021"/>
<dbReference type="HOGENOM" id="CLU_051023_0_1_1"/>
<evidence type="ECO:0000313" key="17">
    <source>
        <dbReference type="Proteomes" id="UP000001811"/>
    </source>
</evidence>
<evidence type="ECO:0000256" key="2">
    <source>
        <dbReference type="ARBA" id="ARBA00022475"/>
    </source>
</evidence>
<dbReference type="GO" id="GO:0033004">
    <property type="term" value="P:negative regulation of mast cell activation"/>
    <property type="evidence" value="ECO:0007669"/>
    <property type="project" value="Ensembl"/>
</dbReference>
<dbReference type="GO" id="GO:0034125">
    <property type="term" value="P:negative regulation of MyD88-dependent toll-like receptor signaling pathway"/>
    <property type="evidence" value="ECO:0007669"/>
    <property type="project" value="Ensembl"/>
</dbReference>
<dbReference type="Pfam" id="PF07686">
    <property type="entry name" value="V-set"/>
    <property type="match status" value="1"/>
</dbReference>
<evidence type="ECO:0000256" key="7">
    <source>
        <dbReference type="ARBA" id="ARBA00023136"/>
    </source>
</evidence>
<feature type="region of interest" description="Disordered" evidence="12">
    <location>
        <begin position="230"/>
        <end position="256"/>
    </location>
</feature>
<keyword evidence="9" id="KW-0675">Receptor</keyword>
<dbReference type="RefSeq" id="XP_069916451.1">
    <property type="nucleotide sequence ID" value="XM_070060350.1"/>
</dbReference>
<dbReference type="GO" id="GO:0042802">
    <property type="term" value="F:identical protein binding"/>
    <property type="evidence" value="ECO:0007669"/>
    <property type="project" value="Ensembl"/>
</dbReference>
<evidence type="ECO:0000256" key="9">
    <source>
        <dbReference type="ARBA" id="ARBA00023170"/>
    </source>
</evidence>
<dbReference type="STRING" id="9986.ENSOCUP00000014039"/>
<name>G1TBE6_RABIT</name>
<reference evidence="16" key="2">
    <citation type="submission" date="2025-08" db="UniProtKB">
        <authorList>
            <consortium name="Ensembl"/>
        </authorList>
    </citation>
    <scope>IDENTIFICATION</scope>
    <source>
        <strain evidence="16">Thorbecke</strain>
    </source>
</reference>
<keyword evidence="4 14" id="KW-0732">Signal</keyword>
<feature type="region of interest" description="Disordered" evidence="12">
    <location>
        <begin position="292"/>
        <end position="314"/>
    </location>
</feature>
<feature type="compositionally biased region" description="Polar residues" evidence="12">
    <location>
        <begin position="230"/>
        <end position="242"/>
    </location>
</feature>
<keyword evidence="3 13" id="KW-0812">Transmembrane</keyword>
<dbReference type="GO" id="GO:0004888">
    <property type="term" value="F:transmembrane signaling receptor activity"/>
    <property type="evidence" value="ECO:0007669"/>
    <property type="project" value="TreeGrafter"/>
</dbReference>
<dbReference type="SUPFAM" id="SSF48726">
    <property type="entry name" value="Immunoglobulin"/>
    <property type="match status" value="1"/>
</dbReference>
<protein>
    <submittedName>
        <fullName evidence="16">CD300 molecule like family member f</fullName>
    </submittedName>
</protein>
<dbReference type="Pfam" id="PF15330">
    <property type="entry name" value="SIT"/>
    <property type="match status" value="1"/>
</dbReference>
<feature type="domain" description="Immunoglobulin V-set" evidence="15">
    <location>
        <begin position="27"/>
        <end position="110"/>
    </location>
</feature>
<dbReference type="Gene3D" id="2.60.40.10">
    <property type="entry name" value="Immunoglobulins"/>
    <property type="match status" value="1"/>
</dbReference>
<evidence type="ECO:0000256" key="14">
    <source>
        <dbReference type="SAM" id="SignalP"/>
    </source>
</evidence>
<proteinExistence type="inferred from homology"/>
<dbReference type="Ensembl" id="ENSOCUT00000016328.4">
    <property type="protein sequence ID" value="ENSOCUP00000014039.3"/>
    <property type="gene ID" value="ENSOCUG00000016337.4"/>
</dbReference>